<evidence type="ECO:0000313" key="9">
    <source>
        <dbReference type="EMBL" id="QBP79223.1"/>
    </source>
</evidence>
<feature type="disulfide bond" description="Redox-active" evidence="7">
    <location>
        <begin position="32"/>
        <end position="35"/>
    </location>
</feature>
<dbReference type="GeneID" id="122247026"/>
<evidence type="ECO:0000259" key="8">
    <source>
        <dbReference type="PROSITE" id="PS51352"/>
    </source>
</evidence>
<evidence type="ECO:0000256" key="5">
    <source>
        <dbReference type="PIRNR" id="PIRNR000077"/>
    </source>
</evidence>
<dbReference type="PANTHER" id="PTHR46115">
    <property type="entry name" value="THIOREDOXIN-LIKE PROTEIN 1"/>
    <property type="match status" value="1"/>
</dbReference>
<protein>
    <recommendedName>
        <fullName evidence="5">Thioredoxin</fullName>
    </recommendedName>
</protein>
<comment type="similarity">
    <text evidence="5">Belongs to the thioredoxin family.</text>
</comment>
<organism evidence="9">
    <name type="scientific">Penaeus japonicus</name>
    <name type="common">Kuruma prawn</name>
    <name type="synonym">Marsupenaeus japonicus</name>
    <dbReference type="NCBI Taxonomy" id="27405"/>
    <lineage>
        <taxon>Eukaryota</taxon>
        <taxon>Metazoa</taxon>
        <taxon>Ecdysozoa</taxon>
        <taxon>Arthropoda</taxon>
        <taxon>Crustacea</taxon>
        <taxon>Multicrustacea</taxon>
        <taxon>Malacostraca</taxon>
        <taxon>Eumalacostraca</taxon>
        <taxon>Eucarida</taxon>
        <taxon>Decapoda</taxon>
        <taxon>Dendrobranchiata</taxon>
        <taxon>Penaeoidea</taxon>
        <taxon>Penaeidae</taxon>
        <taxon>Penaeus</taxon>
    </lineage>
</organism>
<keyword evidence="2" id="KW-0249">Electron transport</keyword>
<name>A0A4D5XL86_PENJP</name>
<evidence type="ECO:0000256" key="1">
    <source>
        <dbReference type="ARBA" id="ARBA00022448"/>
    </source>
</evidence>
<dbReference type="AlphaFoldDB" id="A0A4D5XL86"/>
<dbReference type="CTD" id="34281"/>
<dbReference type="InterPro" id="IPR017937">
    <property type="entry name" value="Thioredoxin_CS"/>
</dbReference>
<evidence type="ECO:0000256" key="6">
    <source>
        <dbReference type="PIRSR" id="PIRSR000077-1"/>
    </source>
</evidence>
<evidence type="ECO:0000256" key="3">
    <source>
        <dbReference type="ARBA" id="ARBA00023157"/>
    </source>
</evidence>
<sequence length="105" mass="11832">MVYQVKDQGDFNKQLSEAGSKLVVIDFYATWCGPCKMIAPKLEEMSQSMSDVVFLKVDVDECEDIAADNQITCMPTFLFMKNGQKVETLTGANEAKLREIIQKNK</sequence>
<dbReference type="CDD" id="cd02947">
    <property type="entry name" value="TRX_family"/>
    <property type="match status" value="1"/>
</dbReference>
<proteinExistence type="inferred from homology"/>
<feature type="site" description="Deprotonates C-terminal active site Cys" evidence="6">
    <location>
        <position position="26"/>
    </location>
</feature>
<dbReference type="OrthoDB" id="2121326at2759"/>
<dbReference type="PIRSF" id="PIRSF000077">
    <property type="entry name" value="Thioredoxin"/>
    <property type="match status" value="1"/>
</dbReference>
<dbReference type="FunFam" id="3.40.30.10:FF:000104">
    <property type="entry name" value="Thioredoxin"/>
    <property type="match status" value="1"/>
</dbReference>
<dbReference type="InterPro" id="IPR036249">
    <property type="entry name" value="Thioredoxin-like_sf"/>
</dbReference>
<accession>A0A4D5XL86</accession>
<dbReference type="InterPro" id="IPR013766">
    <property type="entry name" value="Thioredoxin_domain"/>
</dbReference>
<dbReference type="GO" id="GO:0015035">
    <property type="term" value="F:protein-disulfide reductase activity"/>
    <property type="evidence" value="ECO:0007669"/>
    <property type="project" value="InterPro"/>
</dbReference>
<keyword evidence="3 7" id="KW-1015">Disulfide bond</keyword>
<dbReference type="KEGG" id="pja:122247026"/>
<dbReference type="SUPFAM" id="SSF52833">
    <property type="entry name" value="Thioredoxin-like"/>
    <property type="match status" value="1"/>
</dbReference>
<dbReference type="PROSITE" id="PS00194">
    <property type="entry name" value="THIOREDOXIN_1"/>
    <property type="match status" value="1"/>
</dbReference>
<dbReference type="InterPro" id="IPR005746">
    <property type="entry name" value="Thioredoxin"/>
</dbReference>
<evidence type="ECO:0000256" key="7">
    <source>
        <dbReference type="PIRSR" id="PIRSR000077-4"/>
    </source>
</evidence>
<reference evidence="9" key="1">
    <citation type="submission" date="2018-04" db="EMBL/GenBank/DDBJ databases">
        <authorList>
            <person name="Guo N."/>
        </authorList>
    </citation>
    <scope>NUCLEOTIDE SEQUENCE</scope>
</reference>
<keyword evidence="4 7" id="KW-0676">Redox-active center</keyword>
<dbReference type="PRINTS" id="PR00421">
    <property type="entry name" value="THIOREDOXIN"/>
</dbReference>
<dbReference type="NCBIfam" id="TIGR01068">
    <property type="entry name" value="thioredoxin"/>
    <property type="match status" value="1"/>
</dbReference>
<evidence type="ECO:0000256" key="2">
    <source>
        <dbReference type="ARBA" id="ARBA00022982"/>
    </source>
</evidence>
<keyword evidence="1" id="KW-0813">Transport</keyword>
<dbReference type="PROSITE" id="PS51352">
    <property type="entry name" value="THIOREDOXIN_2"/>
    <property type="match status" value="1"/>
</dbReference>
<feature type="domain" description="Thioredoxin" evidence="8">
    <location>
        <begin position="1"/>
        <end position="105"/>
    </location>
</feature>
<feature type="site" description="Contributes to redox potential value" evidence="6">
    <location>
        <position position="34"/>
    </location>
</feature>
<evidence type="ECO:0000256" key="4">
    <source>
        <dbReference type="ARBA" id="ARBA00023284"/>
    </source>
</evidence>
<feature type="active site" description="Nucleophile" evidence="6">
    <location>
        <position position="32"/>
    </location>
</feature>
<feature type="active site" description="Nucleophile" evidence="6">
    <location>
        <position position="35"/>
    </location>
</feature>
<dbReference type="RefSeq" id="XP_042861898.1">
    <property type="nucleotide sequence ID" value="XM_043005964.1"/>
</dbReference>
<dbReference type="EMBL" id="MH161183">
    <property type="protein sequence ID" value="QBP79223.1"/>
    <property type="molecule type" value="Genomic_DNA"/>
</dbReference>
<feature type="site" description="Contributes to redox potential value" evidence="6">
    <location>
        <position position="33"/>
    </location>
</feature>
<dbReference type="Gene3D" id="3.40.30.10">
    <property type="entry name" value="Glutaredoxin"/>
    <property type="match status" value="1"/>
</dbReference>
<dbReference type="Pfam" id="PF00085">
    <property type="entry name" value="Thioredoxin"/>
    <property type="match status" value="1"/>
</dbReference>